<evidence type="ECO:0000256" key="7">
    <source>
        <dbReference type="HAMAP-Rule" id="MF_00220"/>
    </source>
</evidence>
<keyword evidence="5 7" id="KW-0862">Zinc</keyword>
<dbReference type="PANTHER" id="PTHR43668">
    <property type="entry name" value="ALLANTOINASE"/>
    <property type="match status" value="1"/>
</dbReference>
<feature type="binding site" evidence="7">
    <location>
        <position position="149"/>
    </location>
    <ligand>
        <name>Zn(2+)</name>
        <dbReference type="ChEBI" id="CHEBI:29105"/>
        <label>1</label>
    </ligand>
</feature>
<dbReference type="GO" id="GO:0004038">
    <property type="term" value="F:allantoinase activity"/>
    <property type="evidence" value="ECO:0007669"/>
    <property type="project" value="TreeGrafter"/>
</dbReference>
<evidence type="ECO:0000256" key="1">
    <source>
        <dbReference type="ARBA" id="ARBA00002368"/>
    </source>
</evidence>
<feature type="binding site" evidence="7">
    <location>
        <begin position="320"/>
        <end position="321"/>
    </location>
    <ligand>
        <name>substrate</name>
    </ligand>
</feature>
<comment type="catalytic activity">
    <reaction evidence="7">
        <text>(S)-dihydroorotate + H2O = N-carbamoyl-L-aspartate + H(+)</text>
        <dbReference type="Rhea" id="RHEA:24296"/>
        <dbReference type="ChEBI" id="CHEBI:15377"/>
        <dbReference type="ChEBI" id="CHEBI:15378"/>
        <dbReference type="ChEBI" id="CHEBI:30864"/>
        <dbReference type="ChEBI" id="CHEBI:32814"/>
        <dbReference type="EC" id="3.5.2.3"/>
    </reaction>
</comment>
<evidence type="ECO:0000256" key="3">
    <source>
        <dbReference type="ARBA" id="ARBA00022723"/>
    </source>
</evidence>
<dbReference type="EMBL" id="AYYZ01000029">
    <property type="protein sequence ID" value="KRM51923.1"/>
    <property type="molecule type" value="Genomic_DNA"/>
</dbReference>
<dbReference type="UniPathway" id="UPA00070">
    <property type="reaction ID" value="UER00117"/>
</dbReference>
<feature type="binding site" evidence="7">
    <location>
        <position position="302"/>
    </location>
    <ligand>
        <name>Zn(2+)</name>
        <dbReference type="ChEBI" id="CHEBI:29105"/>
        <label>1</label>
    </ligand>
</feature>
<gene>
    <name evidence="7" type="primary">pyrC</name>
    <name evidence="10" type="ORF">FC64_GL001117</name>
</gene>
<comment type="similarity">
    <text evidence="2 7">Belongs to the metallo-dependent hydrolases superfamily. DHOase family. Class I DHOase subfamily.</text>
</comment>
<dbReference type="InterPro" id="IPR013108">
    <property type="entry name" value="Amidohydro_3"/>
</dbReference>
<keyword evidence="6 7" id="KW-0665">Pyrimidine biosynthesis</keyword>
<feature type="binding site" evidence="7">
    <location>
        <position position="229"/>
    </location>
    <ligand>
        <name>Zn(2+)</name>
        <dbReference type="ChEBI" id="CHEBI:29105"/>
        <label>2</label>
    </ligand>
</feature>
<dbReference type="STRING" id="1423820.FC64_GL001117"/>
<feature type="binding site" evidence="7">
    <location>
        <begin position="59"/>
        <end position="61"/>
    </location>
    <ligand>
        <name>substrate</name>
    </ligand>
</feature>
<dbReference type="AlphaFoldDB" id="A0A0R1ZLS0"/>
<keyword evidence="11" id="KW-1185">Reference proteome</keyword>
<evidence type="ECO:0000256" key="2">
    <source>
        <dbReference type="ARBA" id="ARBA00010286"/>
    </source>
</evidence>
<feature type="binding site" evidence="7">
    <location>
        <position position="91"/>
    </location>
    <ligand>
        <name>substrate</name>
    </ligand>
</feature>
<comment type="caution">
    <text evidence="10">The sequence shown here is derived from an EMBL/GenBank/DDBJ whole genome shotgun (WGS) entry which is preliminary data.</text>
</comment>
<comment type="function">
    <text evidence="1 7">Catalyzes the reversible cyclization of carbamoyl aspartate to dihydroorotate.</text>
</comment>
<sequence>MRLLLKNGQVYQNNSFINADVLIEGQKIKAIGKLNCNVDREIDVTGKIVVPGLVDVHVHYRDPGLTYKEDVHTGTMAAAHGGFTTTCAMANVDPVPNTPELIRQMMAHNRQTGVVHVYQYAPITADLTSDQLIDYQAMYQLGVCGFSNDGHGVQHGGTMYKAMQGIQAVGLPLAEHVEDDSLKFNGVMNEGANAEKLGLDGIPGECETSQLARDLVLVAKTGVHYHVCHVSTKESVKLIRIAKSMGINVTCEAAPHHLLLNDGMITSDDAYYKMNPPLRTAEDQEALIEGLLDGTIDMIATDHAPHADDEKLHGMVGAAFGITGSETAFSSLYTKLVKTGKCKLEQLINWMTIQPAKLFGLNRAGMLQIGDAADIAVFDCDHAFKFREEDYLSKGRNTPFTNQQLYGQTVMTIVDGEIKYQREKEL</sequence>
<evidence type="ECO:0000313" key="10">
    <source>
        <dbReference type="EMBL" id="KRM51923.1"/>
    </source>
</evidence>
<feature type="binding site" evidence="7">
    <location>
        <position position="57"/>
    </location>
    <ligand>
        <name>Zn(2+)</name>
        <dbReference type="ChEBI" id="CHEBI:29105"/>
        <label>1</label>
    </ligand>
</feature>
<dbReference type="EC" id="3.5.2.3" evidence="7"/>
<evidence type="ECO:0000259" key="8">
    <source>
        <dbReference type="Pfam" id="PF07969"/>
    </source>
</evidence>
<dbReference type="RefSeq" id="WP_057906958.1">
    <property type="nucleotide sequence ID" value="NZ_AYYZ01000029.1"/>
</dbReference>
<evidence type="ECO:0000256" key="6">
    <source>
        <dbReference type="ARBA" id="ARBA00022975"/>
    </source>
</evidence>
<evidence type="ECO:0000256" key="4">
    <source>
        <dbReference type="ARBA" id="ARBA00022801"/>
    </source>
</evidence>
<keyword evidence="3 7" id="KW-0479">Metal-binding</keyword>
<dbReference type="GO" id="GO:0044205">
    <property type="term" value="P:'de novo' UMP biosynthetic process"/>
    <property type="evidence" value="ECO:0007669"/>
    <property type="project" value="UniProtKB-UniRule"/>
</dbReference>
<feature type="active site" evidence="7">
    <location>
        <position position="302"/>
    </location>
</feature>
<evidence type="ECO:0000256" key="5">
    <source>
        <dbReference type="ARBA" id="ARBA00022833"/>
    </source>
</evidence>
<evidence type="ECO:0000259" key="9">
    <source>
        <dbReference type="Pfam" id="PF12890"/>
    </source>
</evidence>
<comment type="cofactor">
    <cofactor evidence="7">
        <name>Zn(2+)</name>
        <dbReference type="ChEBI" id="CHEBI:29105"/>
    </cofactor>
    <text evidence="7">Binds 2 Zn(2+) ions per subunit.</text>
</comment>
<dbReference type="PROSITE" id="PS00483">
    <property type="entry name" value="DIHYDROOROTASE_2"/>
    <property type="match status" value="1"/>
</dbReference>
<feature type="domain" description="Amidohydrolase 3" evidence="8">
    <location>
        <begin position="340"/>
        <end position="418"/>
    </location>
</feature>
<dbReference type="InterPro" id="IPR004722">
    <property type="entry name" value="DHOase"/>
</dbReference>
<dbReference type="InterPro" id="IPR002195">
    <property type="entry name" value="Dihydroorotase_CS"/>
</dbReference>
<organism evidence="10 11">
    <name type="scientific">Ligilactobacillus araffinosus DSM 20653</name>
    <dbReference type="NCBI Taxonomy" id="1423820"/>
    <lineage>
        <taxon>Bacteria</taxon>
        <taxon>Bacillati</taxon>
        <taxon>Bacillota</taxon>
        <taxon>Bacilli</taxon>
        <taxon>Lactobacillales</taxon>
        <taxon>Lactobacillaceae</taxon>
        <taxon>Ligilactobacillus</taxon>
    </lineage>
</organism>
<feature type="binding site" evidence="7">
    <location>
        <position position="275"/>
    </location>
    <ligand>
        <name>substrate</name>
    </ligand>
</feature>
<dbReference type="SUPFAM" id="SSF51338">
    <property type="entry name" value="Composite domain of metallo-dependent hydrolases"/>
    <property type="match status" value="1"/>
</dbReference>
<dbReference type="GO" id="GO:0006145">
    <property type="term" value="P:purine nucleobase catabolic process"/>
    <property type="evidence" value="ECO:0007669"/>
    <property type="project" value="TreeGrafter"/>
</dbReference>
<dbReference type="NCBIfam" id="NF006837">
    <property type="entry name" value="PRK09357.1-2"/>
    <property type="match status" value="1"/>
</dbReference>
<dbReference type="InterPro" id="IPR032466">
    <property type="entry name" value="Metal_Hydrolase"/>
</dbReference>
<feature type="binding site" evidence="7">
    <location>
        <position position="149"/>
    </location>
    <ligand>
        <name>Zn(2+)</name>
        <dbReference type="ChEBI" id="CHEBI:29105"/>
        <label>2</label>
    </ligand>
</feature>
<dbReference type="HAMAP" id="MF_00220_B">
    <property type="entry name" value="PyrC_classI_B"/>
    <property type="match status" value="1"/>
</dbReference>
<dbReference type="Pfam" id="PF07969">
    <property type="entry name" value="Amidohydro_3"/>
    <property type="match status" value="1"/>
</dbReference>
<dbReference type="GO" id="GO:0004151">
    <property type="term" value="F:dihydroorotase activity"/>
    <property type="evidence" value="ECO:0007669"/>
    <property type="project" value="UniProtKB-UniRule"/>
</dbReference>
<dbReference type="PANTHER" id="PTHR43668:SF2">
    <property type="entry name" value="ALLANTOINASE"/>
    <property type="match status" value="1"/>
</dbReference>
<feature type="binding site" evidence="7">
    <location>
        <position position="176"/>
    </location>
    <ligand>
        <name>Zn(2+)</name>
        <dbReference type="ChEBI" id="CHEBI:29105"/>
        <label>2</label>
    </ligand>
</feature>
<reference evidence="10 11" key="1">
    <citation type="journal article" date="2015" name="Genome Announc.">
        <title>Expanding the biotechnology potential of lactobacilli through comparative genomics of 213 strains and associated genera.</title>
        <authorList>
            <person name="Sun Z."/>
            <person name="Harris H.M."/>
            <person name="McCann A."/>
            <person name="Guo C."/>
            <person name="Argimon S."/>
            <person name="Zhang W."/>
            <person name="Yang X."/>
            <person name="Jeffery I.B."/>
            <person name="Cooney J.C."/>
            <person name="Kagawa T.F."/>
            <person name="Liu W."/>
            <person name="Song Y."/>
            <person name="Salvetti E."/>
            <person name="Wrobel A."/>
            <person name="Rasinkangas P."/>
            <person name="Parkhill J."/>
            <person name="Rea M.C."/>
            <person name="O'Sullivan O."/>
            <person name="Ritari J."/>
            <person name="Douillard F.P."/>
            <person name="Paul Ross R."/>
            <person name="Yang R."/>
            <person name="Briner A.E."/>
            <person name="Felis G.E."/>
            <person name="de Vos W.M."/>
            <person name="Barrangou R."/>
            <person name="Klaenhammer T.R."/>
            <person name="Caufield P.W."/>
            <person name="Cui Y."/>
            <person name="Zhang H."/>
            <person name="O'Toole P.W."/>
        </authorList>
    </citation>
    <scope>NUCLEOTIDE SEQUENCE [LARGE SCALE GENOMIC DNA]</scope>
    <source>
        <strain evidence="10 11">DSM 20653</strain>
    </source>
</reference>
<dbReference type="Proteomes" id="UP000051291">
    <property type="component" value="Unassembled WGS sequence"/>
</dbReference>
<keyword evidence="4 7" id="KW-0378">Hydrolase</keyword>
<dbReference type="GO" id="GO:0005737">
    <property type="term" value="C:cytoplasm"/>
    <property type="evidence" value="ECO:0007669"/>
    <property type="project" value="TreeGrafter"/>
</dbReference>
<comment type="pathway">
    <text evidence="7">Pyrimidine metabolism; UMP biosynthesis via de novo pathway; (S)-dihydroorotate from bicarbonate: step 3/3.</text>
</comment>
<feature type="binding site" evidence="7">
    <location>
        <position position="306"/>
    </location>
    <ligand>
        <name>substrate</name>
    </ligand>
</feature>
<dbReference type="PATRIC" id="fig|1423820.4.peg.1142"/>
<dbReference type="InterPro" id="IPR050138">
    <property type="entry name" value="DHOase/Allantoinase_Hydrolase"/>
</dbReference>
<dbReference type="Pfam" id="PF12890">
    <property type="entry name" value="DHOase"/>
    <property type="match status" value="1"/>
</dbReference>
<evidence type="ECO:0000313" key="11">
    <source>
        <dbReference type="Proteomes" id="UP000051291"/>
    </source>
</evidence>
<feature type="binding site" evidence="7">
    <location>
        <position position="59"/>
    </location>
    <ligand>
        <name>Zn(2+)</name>
        <dbReference type="ChEBI" id="CHEBI:29105"/>
        <label>1</label>
    </ligand>
</feature>
<dbReference type="InterPro" id="IPR011059">
    <property type="entry name" value="Metal-dep_hydrolase_composite"/>
</dbReference>
<dbReference type="Gene3D" id="3.20.20.140">
    <property type="entry name" value="Metal-dependent hydrolases"/>
    <property type="match status" value="1"/>
</dbReference>
<dbReference type="SUPFAM" id="SSF51556">
    <property type="entry name" value="Metallo-dependent hydrolases"/>
    <property type="match status" value="1"/>
</dbReference>
<proteinExistence type="inferred from homology"/>
<dbReference type="InterPro" id="IPR024403">
    <property type="entry name" value="DHOase_cat"/>
</dbReference>
<name>A0A0R1ZLS0_9LACO</name>
<dbReference type="CDD" id="cd01317">
    <property type="entry name" value="DHOase_IIa"/>
    <property type="match status" value="1"/>
</dbReference>
<accession>A0A0R1ZLS0</accession>
<protein>
    <recommendedName>
        <fullName evidence="7">Dihydroorotase</fullName>
        <shortName evidence="7">DHOase</shortName>
        <ecNumber evidence="7">3.5.2.3</ecNumber>
    </recommendedName>
</protein>
<dbReference type="NCBIfam" id="TIGR00857">
    <property type="entry name" value="pyrC_multi"/>
    <property type="match status" value="1"/>
</dbReference>
<feature type="domain" description="Dihydroorotase catalytic" evidence="9">
    <location>
        <begin position="46"/>
        <end position="235"/>
    </location>
</feature>
<dbReference type="GO" id="GO:0008270">
    <property type="term" value="F:zinc ion binding"/>
    <property type="evidence" value="ECO:0007669"/>
    <property type="project" value="UniProtKB-UniRule"/>
</dbReference>